<dbReference type="InterPro" id="IPR036779">
    <property type="entry name" value="LysM_dom_sf"/>
</dbReference>
<gene>
    <name evidence="1" type="ORF">FC87_GL000734</name>
</gene>
<organism evidence="1 2">
    <name type="scientific">Fructilactobacillus florum DSM 22689 = JCM 16035</name>
    <dbReference type="NCBI Taxonomy" id="1423745"/>
    <lineage>
        <taxon>Bacteria</taxon>
        <taxon>Bacillati</taxon>
        <taxon>Bacillota</taxon>
        <taxon>Bacilli</taxon>
        <taxon>Lactobacillales</taxon>
        <taxon>Lactobacillaceae</taxon>
        <taxon>Fructilactobacillus</taxon>
    </lineage>
</organism>
<evidence type="ECO:0000313" key="2">
    <source>
        <dbReference type="Proteomes" id="UP000051586"/>
    </source>
</evidence>
<evidence type="ECO:0000313" key="1">
    <source>
        <dbReference type="EMBL" id="KRM91602.1"/>
    </source>
</evidence>
<sequence length="317" mass="35905">MAITDAYSDKEIKARAVAYKKKVQLLATKETTNSEQIKSLEKKLDYHDSSTATLTELEHAKVEAALQESQKLHESLAHRKDLAKEKQQLYENVVHTREYEVQSGRSNSDNIHAFIEDARKNHANKGLTAIYRADMSETTVIMLVESAPTETVNSSNATYPTPSAEPRINYSVNTDKTLSASYILYGNGYNDIVSKYQKLLTWQMNGVQLTIDGFSYLPNVYFTSVARSMSEPRVNSMDLAISFTSALHAIERTTVTVKPPQPPTPPPAPNPGVWITVTRGMTYWWMWTKWGTSIQQLRDWNHYPDRFIPIGVRVRVA</sequence>
<evidence type="ECO:0008006" key="3">
    <source>
        <dbReference type="Google" id="ProtNLM"/>
    </source>
</evidence>
<comment type="caution">
    <text evidence="1">The sequence shown here is derived from an EMBL/GenBank/DDBJ whole genome shotgun (WGS) entry which is preliminary data.</text>
</comment>
<dbReference type="AlphaFoldDB" id="A0A0R2CKH2"/>
<dbReference type="Proteomes" id="UP000051586">
    <property type="component" value="Unassembled WGS sequence"/>
</dbReference>
<accession>A0A0R2CKH2</accession>
<dbReference type="RefSeq" id="WP_056961576.1">
    <property type="nucleotide sequence ID" value="NZ_AYZI01000004.1"/>
</dbReference>
<dbReference type="EMBL" id="AYZI01000004">
    <property type="protein sequence ID" value="KRM91602.1"/>
    <property type="molecule type" value="Genomic_DNA"/>
</dbReference>
<dbReference type="SUPFAM" id="SSF54106">
    <property type="entry name" value="LysM domain"/>
    <property type="match status" value="1"/>
</dbReference>
<protein>
    <recommendedName>
        <fullName evidence="3">LysM domain-containing protein</fullName>
    </recommendedName>
</protein>
<dbReference type="PATRIC" id="fig|1423745.4.peg.782"/>
<reference evidence="1 2" key="1">
    <citation type="journal article" date="2015" name="Genome Announc.">
        <title>Expanding the biotechnology potential of lactobacilli through comparative genomics of 213 strains and associated genera.</title>
        <authorList>
            <person name="Sun Z."/>
            <person name="Harris H.M."/>
            <person name="McCann A."/>
            <person name="Guo C."/>
            <person name="Argimon S."/>
            <person name="Zhang W."/>
            <person name="Yang X."/>
            <person name="Jeffery I.B."/>
            <person name="Cooney J.C."/>
            <person name="Kagawa T.F."/>
            <person name="Liu W."/>
            <person name="Song Y."/>
            <person name="Salvetti E."/>
            <person name="Wrobel A."/>
            <person name="Rasinkangas P."/>
            <person name="Parkhill J."/>
            <person name="Rea M.C."/>
            <person name="O'Sullivan O."/>
            <person name="Ritari J."/>
            <person name="Douillard F.P."/>
            <person name="Paul Ross R."/>
            <person name="Yang R."/>
            <person name="Briner A.E."/>
            <person name="Felis G.E."/>
            <person name="de Vos W.M."/>
            <person name="Barrangou R."/>
            <person name="Klaenhammer T.R."/>
            <person name="Caufield P.W."/>
            <person name="Cui Y."/>
            <person name="Zhang H."/>
            <person name="O'Toole P.W."/>
        </authorList>
    </citation>
    <scope>NUCLEOTIDE SEQUENCE [LARGE SCALE GENOMIC DNA]</scope>
    <source>
        <strain evidence="1 2">DSM 22689</strain>
    </source>
</reference>
<proteinExistence type="predicted"/>
<dbReference type="STRING" id="1423745.GCA_001311215_01841"/>
<name>A0A0R2CKH2_9LACO</name>